<keyword evidence="3" id="KW-0328">Glycosyltransferase</keyword>
<evidence type="ECO:0000313" key="10">
    <source>
        <dbReference type="EMBL" id="GII30905.1"/>
    </source>
</evidence>
<dbReference type="GO" id="GO:0010041">
    <property type="term" value="P:response to iron(III) ion"/>
    <property type="evidence" value="ECO:0007669"/>
    <property type="project" value="TreeGrafter"/>
</dbReference>
<evidence type="ECO:0000256" key="9">
    <source>
        <dbReference type="SAM" id="Phobius"/>
    </source>
</evidence>
<evidence type="ECO:0000256" key="3">
    <source>
        <dbReference type="ARBA" id="ARBA00022676"/>
    </source>
</evidence>
<feature type="transmembrane region" description="Helical" evidence="9">
    <location>
        <begin position="222"/>
        <end position="244"/>
    </location>
</feature>
<feature type="transmembrane region" description="Helical" evidence="9">
    <location>
        <begin position="187"/>
        <end position="215"/>
    </location>
</feature>
<dbReference type="GO" id="GO:0016763">
    <property type="term" value="F:pentosyltransferase activity"/>
    <property type="evidence" value="ECO:0007669"/>
    <property type="project" value="TreeGrafter"/>
</dbReference>
<reference evidence="10 11" key="1">
    <citation type="submission" date="2021-01" db="EMBL/GenBank/DDBJ databases">
        <title>Whole genome shotgun sequence of Planotetraspora mira NBRC 15435.</title>
        <authorList>
            <person name="Komaki H."/>
            <person name="Tamura T."/>
        </authorList>
    </citation>
    <scope>NUCLEOTIDE SEQUENCE [LARGE SCALE GENOMIC DNA]</scope>
    <source>
        <strain evidence="10 11">NBRC 15435</strain>
    </source>
</reference>
<evidence type="ECO:0000313" key="11">
    <source>
        <dbReference type="Proteomes" id="UP000650628"/>
    </source>
</evidence>
<dbReference type="InterPro" id="IPR050297">
    <property type="entry name" value="LipidA_mod_glycosyltrf_83"/>
</dbReference>
<feature type="transmembrane region" description="Helical" evidence="9">
    <location>
        <begin position="296"/>
        <end position="315"/>
    </location>
</feature>
<evidence type="ECO:0000256" key="1">
    <source>
        <dbReference type="ARBA" id="ARBA00004651"/>
    </source>
</evidence>
<dbReference type="PANTHER" id="PTHR33908">
    <property type="entry name" value="MANNOSYLTRANSFERASE YKCB-RELATED"/>
    <property type="match status" value="1"/>
</dbReference>
<sequence length="490" mass="52988">MTSVWDSIPRTPAAGTPPQGSAEGPSFEEPGRRRLRAASVWVPALAALAIGGWGITVPSLWRDESVSAVVARSPLSYMRQLVGDLDAVHALYYLLLRPFAAFGGSEFLLRLPSLIAFAAAAYGIAVLGRRLAGPLAGLYGGLLYALLPMADRYAQETRSYAIVSLVAVLATWLLVDALETPSRRRYIAYAASIAVLGWFHLYALLLVGVHAVAVWTARPRRVLPWVLAIAGAGIALLPLVVVASGQRETQLFWLGRPDLGDLAAFLREVAGNVPAAVVLFALAACGVWWSRRTPIVALWAFAPVLASFLISQVYPVFDPRYVLFVVPAIALLAGIGLHAVTTSLRGHIAVPIIAFVVVGALTFSSHVEIREPASRPDDLRSLAAVLGAEQQSGDGVLFVPQRYRLFATVYEEPFRHLTDLTNEPGMYEPRTAAQFTAAAAGLDRVWLIAPPAGPRNIGDPRFVELRRAFKLVSNRSFGDTRLALYARKSR</sequence>
<keyword evidence="11" id="KW-1185">Reference proteome</keyword>
<evidence type="ECO:0000256" key="2">
    <source>
        <dbReference type="ARBA" id="ARBA00022475"/>
    </source>
</evidence>
<keyword evidence="7 9" id="KW-0472">Membrane</keyword>
<protein>
    <recommendedName>
        <fullName evidence="12">Glycosyltransferase RgtA/B/C/D-like domain-containing protein</fullName>
    </recommendedName>
</protein>
<evidence type="ECO:0000256" key="8">
    <source>
        <dbReference type="SAM" id="MobiDB-lite"/>
    </source>
</evidence>
<feature type="transmembrane region" description="Helical" evidence="9">
    <location>
        <begin position="264"/>
        <end position="289"/>
    </location>
</feature>
<organism evidence="10 11">
    <name type="scientific">Planotetraspora mira</name>
    <dbReference type="NCBI Taxonomy" id="58121"/>
    <lineage>
        <taxon>Bacteria</taxon>
        <taxon>Bacillati</taxon>
        <taxon>Actinomycetota</taxon>
        <taxon>Actinomycetes</taxon>
        <taxon>Streptosporangiales</taxon>
        <taxon>Streptosporangiaceae</taxon>
        <taxon>Planotetraspora</taxon>
    </lineage>
</organism>
<dbReference type="GO" id="GO:0005886">
    <property type="term" value="C:plasma membrane"/>
    <property type="evidence" value="ECO:0007669"/>
    <property type="project" value="UniProtKB-SubCell"/>
</dbReference>
<feature type="transmembrane region" description="Helical" evidence="9">
    <location>
        <begin position="77"/>
        <end position="95"/>
    </location>
</feature>
<name>A0A8J3X7R6_9ACTN</name>
<evidence type="ECO:0000256" key="4">
    <source>
        <dbReference type="ARBA" id="ARBA00022679"/>
    </source>
</evidence>
<dbReference type="EMBL" id="BOOO01000022">
    <property type="protein sequence ID" value="GII30905.1"/>
    <property type="molecule type" value="Genomic_DNA"/>
</dbReference>
<feature type="transmembrane region" description="Helical" evidence="9">
    <location>
        <begin position="159"/>
        <end position="175"/>
    </location>
</feature>
<comment type="subcellular location">
    <subcellularLocation>
        <location evidence="1">Cell membrane</location>
        <topology evidence="1">Multi-pass membrane protein</topology>
    </subcellularLocation>
</comment>
<proteinExistence type="predicted"/>
<dbReference type="RefSeq" id="WP_203954854.1">
    <property type="nucleotide sequence ID" value="NZ_BOOO01000022.1"/>
</dbReference>
<feature type="region of interest" description="Disordered" evidence="8">
    <location>
        <begin position="1"/>
        <end position="29"/>
    </location>
</feature>
<accession>A0A8J3X7R6</accession>
<dbReference type="Proteomes" id="UP000650628">
    <property type="component" value="Unassembled WGS sequence"/>
</dbReference>
<keyword evidence="5 9" id="KW-0812">Transmembrane</keyword>
<comment type="caution">
    <text evidence="10">The sequence shown here is derived from an EMBL/GenBank/DDBJ whole genome shotgun (WGS) entry which is preliminary data.</text>
</comment>
<feature type="transmembrane region" description="Helical" evidence="9">
    <location>
        <begin position="131"/>
        <end position="147"/>
    </location>
</feature>
<feature type="transmembrane region" description="Helical" evidence="9">
    <location>
        <begin position="321"/>
        <end position="341"/>
    </location>
</feature>
<feature type="transmembrane region" description="Helical" evidence="9">
    <location>
        <begin position="38"/>
        <end position="57"/>
    </location>
</feature>
<evidence type="ECO:0008006" key="12">
    <source>
        <dbReference type="Google" id="ProtNLM"/>
    </source>
</evidence>
<feature type="transmembrane region" description="Helical" evidence="9">
    <location>
        <begin position="107"/>
        <end position="125"/>
    </location>
</feature>
<evidence type="ECO:0000256" key="7">
    <source>
        <dbReference type="ARBA" id="ARBA00023136"/>
    </source>
</evidence>
<keyword evidence="4" id="KW-0808">Transferase</keyword>
<feature type="transmembrane region" description="Helical" evidence="9">
    <location>
        <begin position="348"/>
        <end position="367"/>
    </location>
</feature>
<gene>
    <name evidence="10" type="ORF">Pmi06nite_43470</name>
</gene>
<dbReference type="PANTHER" id="PTHR33908:SF3">
    <property type="entry name" value="UNDECAPRENYL PHOSPHATE-ALPHA-4-AMINO-4-DEOXY-L-ARABINOSE ARABINOSYL TRANSFERASE"/>
    <property type="match status" value="1"/>
</dbReference>
<dbReference type="GO" id="GO:0009103">
    <property type="term" value="P:lipopolysaccharide biosynthetic process"/>
    <property type="evidence" value="ECO:0007669"/>
    <property type="project" value="UniProtKB-ARBA"/>
</dbReference>
<keyword evidence="6 9" id="KW-1133">Transmembrane helix</keyword>
<evidence type="ECO:0000256" key="6">
    <source>
        <dbReference type="ARBA" id="ARBA00022989"/>
    </source>
</evidence>
<dbReference type="AlphaFoldDB" id="A0A8J3X7R6"/>
<keyword evidence="2" id="KW-1003">Cell membrane</keyword>
<evidence type="ECO:0000256" key="5">
    <source>
        <dbReference type="ARBA" id="ARBA00022692"/>
    </source>
</evidence>